<evidence type="ECO:0000259" key="3">
    <source>
        <dbReference type="Pfam" id="PF25021"/>
    </source>
</evidence>
<dbReference type="Proteomes" id="UP000008631">
    <property type="component" value="Chromosome"/>
</dbReference>
<feature type="transmembrane region" description="Helical" evidence="2">
    <location>
        <begin position="39"/>
        <end position="59"/>
    </location>
</feature>
<dbReference type="EMBL" id="CP002353">
    <property type="protein sequence ID" value="ADV62866.1"/>
    <property type="molecule type" value="Genomic_DNA"/>
</dbReference>
<organism evidence="4 5">
    <name type="scientific">Isosphaera pallida (strain ATCC 43644 / DSM 9630 / IS1B)</name>
    <dbReference type="NCBI Taxonomy" id="575540"/>
    <lineage>
        <taxon>Bacteria</taxon>
        <taxon>Pseudomonadati</taxon>
        <taxon>Planctomycetota</taxon>
        <taxon>Planctomycetia</taxon>
        <taxon>Isosphaerales</taxon>
        <taxon>Isosphaeraceae</taxon>
        <taxon>Isosphaera</taxon>
    </lineage>
</organism>
<evidence type="ECO:0000256" key="1">
    <source>
        <dbReference type="ARBA" id="ARBA00022737"/>
    </source>
</evidence>
<gene>
    <name evidence="4" type="ordered locus">Isop_2288</name>
</gene>
<keyword evidence="2" id="KW-1133">Transmembrane helix</keyword>
<evidence type="ECO:0000256" key="2">
    <source>
        <dbReference type="SAM" id="Phobius"/>
    </source>
</evidence>
<dbReference type="InterPro" id="IPR011042">
    <property type="entry name" value="6-blade_b-propeller_TolB-like"/>
</dbReference>
<accession>E8R5V9</accession>
<dbReference type="InterPro" id="IPR001258">
    <property type="entry name" value="NHL_repeat"/>
</dbReference>
<dbReference type="eggNOG" id="COG3391">
    <property type="taxonomic scope" value="Bacteria"/>
</dbReference>
<reference key="1">
    <citation type="submission" date="2010-11" db="EMBL/GenBank/DDBJ databases">
        <title>The complete sequence of chromosome of Isophaera pallida ATCC 43644.</title>
        <authorList>
            <consortium name="US DOE Joint Genome Institute (JGI-PGF)"/>
            <person name="Lucas S."/>
            <person name="Copeland A."/>
            <person name="Lapidus A."/>
            <person name="Bruce D."/>
            <person name="Goodwin L."/>
            <person name="Pitluck S."/>
            <person name="Kyrpides N."/>
            <person name="Mavromatis K."/>
            <person name="Pagani I."/>
            <person name="Ivanova N."/>
            <person name="Saunders E."/>
            <person name="Brettin T."/>
            <person name="Detter J.C."/>
            <person name="Han C."/>
            <person name="Tapia R."/>
            <person name="Land M."/>
            <person name="Hauser L."/>
            <person name="Markowitz V."/>
            <person name="Cheng J.-F."/>
            <person name="Hugenholtz P."/>
            <person name="Woyke T."/>
            <person name="Wu D."/>
            <person name="Eisen J.A."/>
        </authorList>
    </citation>
    <scope>NUCLEOTIDE SEQUENCE</scope>
    <source>
        <strain>ATCC 43644</strain>
    </source>
</reference>
<dbReference type="Gene3D" id="2.120.10.30">
    <property type="entry name" value="TolB, C-terminal domain"/>
    <property type="match status" value="3"/>
</dbReference>
<dbReference type="KEGG" id="ipa:Isop_2288"/>
<dbReference type="Pfam" id="PF25021">
    <property type="entry name" value="TEN_NHL"/>
    <property type="match status" value="1"/>
</dbReference>
<keyword evidence="2" id="KW-0812">Transmembrane</keyword>
<dbReference type="AlphaFoldDB" id="E8R5V9"/>
<keyword evidence="1" id="KW-0677">Repeat</keyword>
<keyword evidence="5" id="KW-1185">Reference proteome</keyword>
<dbReference type="SUPFAM" id="SSF101898">
    <property type="entry name" value="NHL repeat"/>
    <property type="match status" value="1"/>
</dbReference>
<dbReference type="PANTHER" id="PTHR46388:SF2">
    <property type="entry name" value="NHL REPEAT-CONTAINING PROTEIN 2"/>
    <property type="match status" value="1"/>
</dbReference>
<dbReference type="InParanoid" id="E8R5V9"/>
<proteinExistence type="predicted"/>
<sequence>MGARGGGFPLTFIPAGSAAAAMFSNLALLRERPRGNAVFLLNAGLLTGVLWLSPLVSWAQAEKPPETVMTTLVGTGEAGNDSSAQAVPARSARLNQPFDCRYDAVGNLVFSDTANHQLKRWNQANDTVEVIAGTGRKGFSGDGGPARAAELDEPYGVAPAPDGSIYFVDRLNRRVRKIDGATGIITTVAGTGRPETSGDGGPANRAGLVEPNGLALDPKAEDLLIADVQACRIRVVDLNTGVISTFAGTGRKARDGDGGPAQQASILGARAVRVAPDGTVYILEREGNSLRAVDPRDGIITTVAGNGRKGYSGDGGPALEATFNGPKELDVSPEGLVAIVDTENQAIRLYNPKTRVVTTLAGNGQRGREGDGVPATAARLDRPHGIAFGPGGVIAISDTNNHRIRLVKSVPVGSNSP</sequence>
<protein>
    <submittedName>
        <fullName evidence="4">NHL repeat containing protein</fullName>
    </submittedName>
</protein>
<evidence type="ECO:0000313" key="4">
    <source>
        <dbReference type="EMBL" id="ADV62866.1"/>
    </source>
</evidence>
<feature type="transmembrane region" description="Helical" evidence="2">
    <location>
        <begin position="6"/>
        <end position="27"/>
    </location>
</feature>
<dbReference type="PANTHER" id="PTHR46388">
    <property type="entry name" value="NHL REPEAT-CONTAINING PROTEIN 2"/>
    <property type="match status" value="1"/>
</dbReference>
<feature type="domain" description="Teneurin NHL" evidence="3">
    <location>
        <begin position="105"/>
        <end position="191"/>
    </location>
</feature>
<name>E8R5V9_ISOPI</name>
<dbReference type="InterPro" id="IPR056822">
    <property type="entry name" value="TEN_NHL"/>
</dbReference>
<dbReference type="Pfam" id="PF01436">
    <property type="entry name" value="NHL"/>
    <property type="match status" value="1"/>
</dbReference>
<dbReference type="STRING" id="575540.Isop_2288"/>
<keyword evidence="2" id="KW-0472">Membrane</keyword>
<reference evidence="4 5" key="2">
    <citation type="journal article" date="2011" name="Stand. Genomic Sci.">
        <title>Complete genome sequence of Isosphaera pallida type strain (IS1B).</title>
        <authorList>
            <consortium name="US DOE Joint Genome Institute (JGI-PGF)"/>
            <person name="Goker M."/>
            <person name="Cleland D."/>
            <person name="Saunders E."/>
            <person name="Lapidus A."/>
            <person name="Nolan M."/>
            <person name="Lucas S."/>
            <person name="Hammon N."/>
            <person name="Deshpande S."/>
            <person name="Cheng J.F."/>
            <person name="Tapia R."/>
            <person name="Han C."/>
            <person name="Goodwin L."/>
            <person name="Pitluck S."/>
            <person name="Liolios K."/>
            <person name="Pagani I."/>
            <person name="Ivanova N."/>
            <person name="Mavromatis K."/>
            <person name="Pati A."/>
            <person name="Chen A."/>
            <person name="Palaniappan K."/>
            <person name="Land M."/>
            <person name="Hauser L."/>
            <person name="Chang Y.J."/>
            <person name="Jeffries C.D."/>
            <person name="Detter J.C."/>
            <person name="Beck B."/>
            <person name="Woyke T."/>
            <person name="Bristow J."/>
            <person name="Eisen J.A."/>
            <person name="Markowitz V."/>
            <person name="Hugenholtz P."/>
            <person name="Kyrpides N.C."/>
            <person name="Klenk H.P."/>
        </authorList>
    </citation>
    <scope>NUCLEOTIDE SEQUENCE [LARGE SCALE GENOMIC DNA]</scope>
    <source>
        <strain evidence="5">ATCC 43644 / DSM 9630 / IS1B</strain>
    </source>
</reference>
<dbReference type="HOGENOM" id="CLU_008645_1_0_0"/>
<evidence type="ECO:0000313" key="5">
    <source>
        <dbReference type="Proteomes" id="UP000008631"/>
    </source>
</evidence>